<evidence type="ECO:0000259" key="6">
    <source>
        <dbReference type="Pfam" id="PF25944"/>
    </source>
</evidence>
<comment type="caution">
    <text evidence="8">The sequence shown here is derived from an EMBL/GenBank/DDBJ whole genome shotgun (WGS) entry which is preliminary data.</text>
</comment>
<keyword evidence="9" id="KW-1185">Reference proteome</keyword>
<sequence>MNNLGRIRPLAVLCLLSGSVVFAGCDSGKNAASGQPALPDVNVVKLSTAPLNMTSELPGRTSALRVAEVRPQVSGIIQKRLFTEGSDVTAGQALYQIDPAPYQATLDNALGALAQAEASARIAVTTVNRYRPLTGTHYISQQDFDQAQATAKQAQAAVVAAKAAVKSARINLDYTRVTSPISGRIGRSSVTEGALVQNAQTTALATVQQLDTLYVDVTQSGDEFLRLRQEMSGGQLRQVEGKAEVTVLLSDGSAYAPKGSLEFSDVTVDETTGSITLRALIPNPQYRLLPGMFVRARLEEGVAPSALLVPQVAITRNPRGDATALVVGTDNKVALKNVITGKAFGDQWQVLSGLAAGERVVVSGVQKVKPGDVVSAHEQPARS</sequence>
<evidence type="ECO:0000313" key="9">
    <source>
        <dbReference type="Proteomes" id="UP000600307"/>
    </source>
</evidence>
<dbReference type="Pfam" id="PF25944">
    <property type="entry name" value="Beta-barrel_RND"/>
    <property type="match status" value="1"/>
</dbReference>
<proteinExistence type="inferred from homology"/>
<dbReference type="PANTHER" id="PTHR30158">
    <property type="entry name" value="ACRA/E-RELATED COMPONENT OF DRUG EFFLUX TRANSPORTER"/>
    <property type="match status" value="1"/>
</dbReference>
<dbReference type="Gene3D" id="2.40.420.20">
    <property type="match status" value="1"/>
</dbReference>
<dbReference type="Pfam" id="PF25967">
    <property type="entry name" value="RND-MFP_C"/>
    <property type="match status" value="1"/>
</dbReference>
<feature type="signal peptide" evidence="3">
    <location>
        <begin position="1"/>
        <end position="23"/>
    </location>
</feature>
<gene>
    <name evidence="8" type="ORF">IV431_04425</name>
</gene>
<dbReference type="NCBIfam" id="TIGR01730">
    <property type="entry name" value="RND_mfp"/>
    <property type="match status" value="1"/>
</dbReference>
<dbReference type="InterPro" id="IPR058625">
    <property type="entry name" value="MdtA-like_BSH"/>
</dbReference>
<evidence type="ECO:0000256" key="1">
    <source>
        <dbReference type="ARBA" id="ARBA00004519"/>
    </source>
</evidence>
<evidence type="ECO:0000313" key="8">
    <source>
        <dbReference type="EMBL" id="MBF7954802.1"/>
    </source>
</evidence>
<dbReference type="RefSeq" id="WP_195816819.1">
    <property type="nucleotide sequence ID" value="NZ_JADOBH010000001.1"/>
</dbReference>
<accession>A0ABS0DLN4</accession>
<organism evidence="8 9">
    <name type="scientific">Rahnella victoriana</name>
    <dbReference type="NCBI Taxonomy" id="1510570"/>
    <lineage>
        <taxon>Bacteria</taxon>
        <taxon>Pseudomonadati</taxon>
        <taxon>Pseudomonadota</taxon>
        <taxon>Gammaproteobacteria</taxon>
        <taxon>Enterobacterales</taxon>
        <taxon>Yersiniaceae</taxon>
        <taxon>Rahnella</taxon>
    </lineage>
</organism>
<feature type="domain" description="Multidrug resistance protein MdtA-like C-terminal permuted SH3" evidence="7">
    <location>
        <begin position="306"/>
        <end position="367"/>
    </location>
</feature>
<comment type="similarity">
    <text evidence="2">Belongs to the membrane fusion protein (MFP) (TC 8.A.1) family.</text>
</comment>
<evidence type="ECO:0000256" key="3">
    <source>
        <dbReference type="SAM" id="SignalP"/>
    </source>
</evidence>
<dbReference type="InterPro" id="IPR058624">
    <property type="entry name" value="MdtA-like_HH"/>
</dbReference>
<dbReference type="SUPFAM" id="SSF111369">
    <property type="entry name" value="HlyD-like secretion proteins"/>
    <property type="match status" value="1"/>
</dbReference>
<feature type="domain" description="Multidrug resistance protein MdtA-like alpha-helical hairpin" evidence="4">
    <location>
        <begin position="105"/>
        <end position="175"/>
    </location>
</feature>
<feature type="domain" description="Multidrug resistance protein MdtA-like beta-barrel" evidence="6">
    <location>
        <begin position="212"/>
        <end position="301"/>
    </location>
</feature>
<dbReference type="InterPro" id="IPR058626">
    <property type="entry name" value="MdtA-like_b-barrel"/>
</dbReference>
<dbReference type="PANTHER" id="PTHR30158:SF3">
    <property type="entry name" value="MULTIDRUG EFFLUX PUMP SUBUNIT ACRA-RELATED"/>
    <property type="match status" value="1"/>
</dbReference>
<feature type="chain" id="PRO_5045362313" evidence="3">
    <location>
        <begin position="24"/>
        <end position="383"/>
    </location>
</feature>
<dbReference type="InterPro" id="IPR058627">
    <property type="entry name" value="MdtA-like_C"/>
</dbReference>
<dbReference type="Pfam" id="PF25876">
    <property type="entry name" value="HH_MFP_RND"/>
    <property type="match status" value="1"/>
</dbReference>
<dbReference type="Gene3D" id="2.40.50.100">
    <property type="match status" value="1"/>
</dbReference>
<dbReference type="InterPro" id="IPR006143">
    <property type="entry name" value="RND_pump_MFP"/>
</dbReference>
<dbReference type="Proteomes" id="UP000600307">
    <property type="component" value="Unassembled WGS sequence"/>
</dbReference>
<evidence type="ECO:0000259" key="5">
    <source>
        <dbReference type="Pfam" id="PF25917"/>
    </source>
</evidence>
<reference evidence="8 9" key="1">
    <citation type="submission" date="2020-11" db="EMBL/GenBank/DDBJ databases">
        <title>Taxonomic investigation of Rahnella spp.</title>
        <authorList>
            <person name="Lee S.D."/>
        </authorList>
    </citation>
    <scope>NUCLEOTIDE SEQUENCE [LARGE SCALE GENOMIC DNA]</scope>
    <source>
        <strain evidence="8 9">SAP-10</strain>
    </source>
</reference>
<name>A0ABS0DLN4_9GAMM</name>
<keyword evidence="3" id="KW-0732">Signal</keyword>
<dbReference type="PROSITE" id="PS51257">
    <property type="entry name" value="PROKAR_LIPOPROTEIN"/>
    <property type="match status" value="1"/>
</dbReference>
<comment type="subcellular location">
    <subcellularLocation>
        <location evidence="1">Cell inner membrane</location>
        <topology evidence="1">Lipid-anchor</topology>
    </subcellularLocation>
</comment>
<dbReference type="Pfam" id="PF25917">
    <property type="entry name" value="BSH_RND"/>
    <property type="match status" value="1"/>
</dbReference>
<dbReference type="EMBL" id="JADOBH010000001">
    <property type="protein sequence ID" value="MBF7954802.1"/>
    <property type="molecule type" value="Genomic_DNA"/>
</dbReference>
<feature type="domain" description="Multidrug resistance protein MdtA-like barrel-sandwich hybrid" evidence="5">
    <location>
        <begin position="65"/>
        <end position="208"/>
    </location>
</feature>
<evidence type="ECO:0000256" key="2">
    <source>
        <dbReference type="ARBA" id="ARBA00009477"/>
    </source>
</evidence>
<dbReference type="Gene3D" id="1.10.287.470">
    <property type="entry name" value="Helix hairpin bin"/>
    <property type="match status" value="1"/>
</dbReference>
<evidence type="ECO:0000259" key="4">
    <source>
        <dbReference type="Pfam" id="PF25876"/>
    </source>
</evidence>
<protein>
    <submittedName>
        <fullName evidence="8">Efflux RND transporter periplasmic adaptor subunit</fullName>
    </submittedName>
</protein>
<evidence type="ECO:0000259" key="7">
    <source>
        <dbReference type="Pfam" id="PF25967"/>
    </source>
</evidence>
<dbReference type="Gene3D" id="2.40.30.170">
    <property type="match status" value="1"/>
</dbReference>